<protein>
    <submittedName>
        <fullName evidence="4">V-type ATP synthase subunit F</fullName>
    </submittedName>
</protein>
<dbReference type="Proteomes" id="UP000824208">
    <property type="component" value="Unassembled WGS sequence"/>
</dbReference>
<sequence>MSSYKIAVLGDKDSVLGFKALGLDVFPADTVEEARRTLHTLAKDNYAVIYLTEQYAARMAADVARYKDELTPAVILIPGKDGTLGIGMANVKSAVERAVGADIL</sequence>
<organism evidence="4 5">
    <name type="scientific">Candidatus Flavonifractor intestinipullorum</name>
    <dbReference type="NCBI Taxonomy" id="2838587"/>
    <lineage>
        <taxon>Bacteria</taxon>
        <taxon>Bacillati</taxon>
        <taxon>Bacillota</taxon>
        <taxon>Clostridia</taxon>
        <taxon>Eubacteriales</taxon>
        <taxon>Oscillospiraceae</taxon>
        <taxon>Flavonifractor</taxon>
    </lineage>
</organism>
<keyword evidence="3" id="KW-0406">Ion transport</keyword>
<dbReference type="InterPro" id="IPR008218">
    <property type="entry name" value="ATPase_V1-cplx_f_g_su"/>
</dbReference>
<reference evidence="4" key="2">
    <citation type="submission" date="2021-04" db="EMBL/GenBank/DDBJ databases">
        <authorList>
            <person name="Gilroy R."/>
        </authorList>
    </citation>
    <scope>NUCLEOTIDE SEQUENCE</scope>
    <source>
        <strain evidence="4">CHK189-11263</strain>
    </source>
</reference>
<evidence type="ECO:0000313" key="4">
    <source>
        <dbReference type="EMBL" id="HJB56480.1"/>
    </source>
</evidence>
<name>A0A9D2MA94_9FIRM</name>
<comment type="caution">
    <text evidence="4">The sequence shown here is derived from an EMBL/GenBank/DDBJ whole genome shotgun (WGS) entry which is preliminary data.</text>
</comment>
<dbReference type="NCBIfam" id="NF002384">
    <property type="entry name" value="PRK01395.1"/>
    <property type="match status" value="1"/>
</dbReference>
<gene>
    <name evidence="4" type="ORF">H9714_02900</name>
</gene>
<dbReference type="AlphaFoldDB" id="A0A9D2MA94"/>
<reference evidence="4" key="1">
    <citation type="journal article" date="2021" name="PeerJ">
        <title>Extensive microbial diversity within the chicken gut microbiome revealed by metagenomics and culture.</title>
        <authorList>
            <person name="Gilroy R."/>
            <person name="Ravi A."/>
            <person name="Getino M."/>
            <person name="Pursley I."/>
            <person name="Horton D.L."/>
            <person name="Alikhan N.F."/>
            <person name="Baker D."/>
            <person name="Gharbi K."/>
            <person name="Hall N."/>
            <person name="Watson M."/>
            <person name="Adriaenssens E.M."/>
            <person name="Foster-Nyarko E."/>
            <person name="Jarju S."/>
            <person name="Secka A."/>
            <person name="Antonio M."/>
            <person name="Oren A."/>
            <person name="Chaudhuri R.R."/>
            <person name="La Ragione R."/>
            <person name="Hildebrand F."/>
            <person name="Pallen M.J."/>
        </authorList>
    </citation>
    <scope>NUCLEOTIDE SEQUENCE</scope>
    <source>
        <strain evidence="4">CHK189-11263</strain>
    </source>
</reference>
<evidence type="ECO:0000313" key="5">
    <source>
        <dbReference type="Proteomes" id="UP000824208"/>
    </source>
</evidence>
<dbReference type="GO" id="GO:0046961">
    <property type="term" value="F:proton-transporting ATPase activity, rotational mechanism"/>
    <property type="evidence" value="ECO:0007669"/>
    <property type="project" value="InterPro"/>
</dbReference>
<dbReference type="SUPFAM" id="SSF159468">
    <property type="entry name" value="AtpF-like"/>
    <property type="match status" value="1"/>
</dbReference>
<evidence type="ECO:0000256" key="2">
    <source>
        <dbReference type="ARBA" id="ARBA00022448"/>
    </source>
</evidence>
<evidence type="ECO:0000256" key="1">
    <source>
        <dbReference type="ARBA" id="ARBA00010148"/>
    </source>
</evidence>
<dbReference type="EMBL" id="DWYC01000034">
    <property type="protein sequence ID" value="HJB56480.1"/>
    <property type="molecule type" value="Genomic_DNA"/>
</dbReference>
<evidence type="ECO:0000256" key="3">
    <source>
        <dbReference type="ARBA" id="ARBA00023065"/>
    </source>
</evidence>
<keyword evidence="2" id="KW-0813">Transport</keyword>
<dbReference type="Gene3D" id="3.40.50.10580">
    <property type="entry name" value="ATPase, V1 complex, subunit F"/>
    <property type="match status" value="1"/>
</dbReference>
<accession>A0A9D2MA94</accession>
<dbReference type="Pfam" id="PF01990">
    <property type="entry name" value="ATP-synt_F"/>
    <property type="match status" value="1"/>
</dbReference>
<dbReference type="InterPro" id="IPR036906">
    <property type="entry name" value="ATPase_V1_fsu_sf"/>
</dbReference>
<comment type="similarity">
    <text evidence="1">Belongs to the V-ATPase F subunit family.</text>
</comment>
<proteinExistence type="inferred from homology"/>